<sequence length="338" mass="37859">MSTSKSSKSHKHGSSKSSGKSSNPRAFESSGSNSGFKNSRNDPPSLSFLFIVNEYEINFDSEVTLQNGMVKDHWNNCLPPHHQEQYDGEKVSKVMRFKDGRVTAASSNNKNHAQYSWVRQDKYTEGCIAQHWAGHPSYSEMQQYKSASVFSCNPLLPIVVTDGDTMVHPKSCLRALHFIHVEEPGISQASYPFDHDQIAHPALAQQRPPVKFVAGYKPKWIPGLVPATYLNPYKGERERDRSAGLGGELPIVLGLMAFHSTSHGRDVNEVFLGRSNESSGFWRDYNWSRNSTPPGYPCSSQESPRGFLVHVCFDPDNPEGSNYQTLQAFEWQSVMVRG</sequence>
<evidence type="ECO:0000313" key="3">
    <source>
        <dbReference type="Proteomes" id="UP001251528"/>
    </source>
</evidence>
<dbReference type="Proteomes" id="UP001251528">
    <property type="component" value="Unassembled WGS sequence"/>
</dbReference>
<feature type="compositionally biased region" description="Polar residues" evidence="1">
    <location>
        <begin position="29"/>
        <end position="39"/>
    </location>
</feature>
<dbReference type="AlphaFoldDB" id="A0AAJ0D1N7"/>
<comment type="caution">
    <text evidence="2">The sequence shown here is derived from an EMBL/GenBank/DDBJ whole genome shotgun (WGS) entry which is preliminary data.</text>
</comment>
<organism evidence="2 3">
    <name type="scientific">Conoideocrella luteorostrata</name>
    <dbReference type="NCBI Taxonomy" id="1105319"/>
    <lineage>
        <taxon>Eukaryota</taxon>
        <taxon>Fungi</taxon>
        <taxon>Dikarya</taxon>
        <taxon>Ascomycota</taxon>
        <taxon>Pezizomycotina</taxon>
        <taxon>Sordariomycetes</taxon>
        <taxon>Hypocreomycetidae</taxon>
        <taxon>Hypocreales</taxon>
        <taxon>Clavicipitaceae</taxon>
        <taxon>Conoideocrella</taxon>
    </lineage>
</organism>
<gene>
    <name evidence="2" type="ORF">QQS21_000039</name>
</gene>
<name>A0AAJ0D1N7_9HYPO</name>
<dbReference type="EMBL" id="JASWJB010000001">
    <property type="protein sequence ID" value="KAK2616950.1"/>
    <property type="molecule type" value="Genomic_DNA"/>
</dbReference>
<protein>
    <submittedName>
        <fullName evidence="2">Uncharacterized protein</fullName>
    </submittedName>
</protein>
<accession>A0AAJ0D1N7</accession>
<keyword evidence="3" id="KW-1185">Reference proteome</keyword>
<evidence type="ECO:0000256" key="1">
    <source>
        <dbReference type="SAM" id="MobiDB-lite"/>
    </source>
</evidence>
<reference evidence="2" key="1">
    <citation type="submission" date="2023-06" db="EMBL/GenBank/DDBJ databases">
        <title>Conoideocrella luteorostrata (Hypocreales: Clavicipitaceae), a potential biocontrol fungus for elongate hemlock scale in United States Christmas tree production areas.</title>
        <authorList>
            <person name="Barrett H."/>
            <person name="Lovett B."/>
            <person name="Macias A.M."/>
            <person name="Stajich J.E."/>
            <person name="Kasson M.T."/>
        </authorList>
    </citation>
    <scope>NUCLEOTIDE SEQUENCE</scope>
    <source>
        <strain evidence="2">ARSEF 14590</strain>
    </source>
</reference>
<feature type="region of interest" description="Disordered" evidence="1">
    <location>
        <begin position="1"/>
        <end position="39"/>
    </location>
</feature>
<proteinExistence type="predicted"/>
<evidence type="ECO:0000313" key="2">
    <source>
        <dbReference type="EMBL" id="KAK2616950.1"/>
    </source>
</evidence>